<dbReference type="GO" id="GO:0006508">
    <property type="term" value="P:proteolysis"/>
    <property type="evidence" value="ECO:0007669"/>
    <property type="project" value="UniProtKB-KW"/>
</dbReference>
<evidence type="ECO:0000256" key="7">
    <source>
        <dbReference type="ARBA" id="ARBA00022737"/>
    </source>
</evidence>
<feature type="active site" evidence="15">
    <location>
        <position position="62"/>
    </location>
</feature>
<feature type="transmembrane region" description="Helical" evidence="14">
    <location>
        <begin position="6"/>
        <end position="29"/>
    </location>
</feature>
<comment type="subcellular location">
    <subcellularLocation>
        <location evidence="1 14">Cell membrane</location>
        <topology evidence="1 14">Multi-pass membrane protein</topology>
    </subcellularLocation>
</comment>
<evidence type="ECO:0000256" key="10">
    <source>
        <dbReference type="ARBA" id="ARBA00022989"/>
    </source>
</evidence>
<feature type="binding site" evidence="16">
    <location>
        <position position="61"/>
    </location>
    <ligand>
        <name>Zn(2+)</name>
        <dbReference type="ChEBI" id="CHEBI:29105"/>
        <note>catalytic</note>
    </ligand>
</feature>
<feature type="domain" description="CBS" evidence="17">
    <location>
        <begin position="348"/>
        <end position="376"/>
    </location>
</feature>
<feature type="domain" description="Peptidase M50" evidence="18">
    <location>
        <begin position="51"/>
        <end position="206"/>
    </location>
</feature>
<dbReference type="GO" id="GO:0046872">
    <property type="term" value="F:metal ion binding"/>
    <property type="evidence" value="ECO:0007669"/>
    <property type="project" value="UniProtKB-UniRule"/>
</dbReference>
<feature type="transmembrane region" description="Helical" evidence="14">
    <location>
        <begin position="103"/>
        <end position="129"/>
    </location>
</feature>
<comment type="cofactor">
    <cofactor evidence="14 16">
        <name>Zn(2+)</name>
        <dbReference type="ChEBI" id="CHEBI:29105"/>
    </cofactor>
    <text evidence="14 16">Binds 1 zinc ion per subunit.</text>
</comment>
<evidence type="ECO:0000313" key="19">
    <source>
        <dbReference type="EMBL" id="CAA9477276.1"/>
    </source>
</evidence>
<feature type="domain" description="CBS" evidence="17">
    <location>
        <begin position="254"/>
        <end position="302"/>
    </location>
</feature>
<feature type="transmembrane region" description="Helical" evidence="14">
    <location>
        <begin position="41"/>
        <end position="61"/>
    </location>
</feature>
<dbReference type="SUPFAM" id="SSF54631">
    <property type="entry name" value="CBS-domain pair"/>
    <property type="match status" value="1"/>
</dbReference>
<evidence type="ECO:0000256" key="9">
    <source>
        <dbReference type="ARBA" id="ARBA00022833"/>
    </source>
</evidence>
<gene>
    <name evidence="19" type="ORF">AVDCRST_MAG65-1209</name>
</gene>
<accession>A0A6J4RTY9</accession>
<keyword evidence="13 14" id="KW-0472">Membrane</keyword>
<evidence type="ECO:0000256" key="15">
    <source>
        <dbReference type="PIRSR" id="PIRSR006404-1"/>
    </source>
</evidence>
<feature type="binding site" evidence="16">
    <location>
        <position position="65"/>
    </location>
    <ligand>
        <name>Zn(2+)</name>
        <dbReference type="ChEBI" id="CHEBI:29105"/>
        <note>catalytic</note>
    </ligand>
</feature>
<dbReference type="EMBL" id="CADCVL010000204">
    <property type="protein sequence ID" value="CAA9477276.1"/>
    <property type="molecule type" value="Genomic_DNA"/>
</dbReference>
<keyword evidence="6 14" id="KW-0479">Metal-binding</keyword>
<evidence type="ECO:0000256" key="8">
    <source>
        <dbReference type="ARBA" id="ARBA00022801"/>
    </source>
</evidence>
<dbReference type="InterPro" id="IPR008915">
    <property type="entry name" value="Peptidase_M50"/>
</dbReference>
<evidence type="ECO:0000256" key="14">
    <source>
        <dbReference type="PIRNR" id="PIRNR006404"/>
    </source>
</evidence>
<evidence type="ECO:0000259" key="17">
    <source>
        <dbReference type="Pfam" id="PF00571"/>
    </source>
</evidence>
<feature type="transmembrane region" description="Helical" evidence="14">
    <location>
        <begin position="221"/>
        <end position="240"/>
    </location>
</feature>
<keyword evidence="8 14" id="KW-0378">Hydrolase</keyword>
<name>A0A6J4RTY9_9ACTN</name>
<dbReference type="PANTHER" id="PTHR39188:SF3">
    <property type="entry name" value="STAGE IV SPORULATION PROTEIN FB"/>
    <property type="match status" value="1"/>
</dbReference>
<dbReference type="Gene3D" id="3.10.580.10">
    <property type="entry name" value="CBS-domain"/>
    <property type="match status" value="1"/>
</dbReference>
<keyword evidence="9 14" id="KW-0862">Zinc</keyword>
<evidence type="ECO:0000256" key="3">
    <source>
        <dbReference type="ARBA" id="ARBA00022475"/>
    </source>
</evidence>
<evidence type="ECO:0000256" key="11">
    <source>
        <dbReference type="ARBA" id="ARBA00023049"/>
    </source>
</evidence>
<evidence type="ECO:0000256" key="6">
    <source>
        <dbReference type="ARBA" id="ARBA00022723"/>
    </source>
</evidence>
<keyword evidence="7" id="KW-0677">Repeat</keyword>
<keyword evidence="11 14" id="KW-0482">Metalloprotease</keyword>
<evidence type="ECO:0000256" key="12">
    <source>
        <dbReference type="ARBA" id="ARBA00023122"/>
    </source>
</evidence>
<feature type="transmembrane region" description="Helical" evidence="14">
    <location>
        <begin position="73"/>
        <end position="91"/>
    </location>
</feature>
<dbReference type="InterPro" id="IPR000644">
    <property type="entry name" value="CBS_dom"/>
</dbReference>
<protein>
    <recommendedName>
        <fullName evidence="14">Zinc metalloprotease</fullName>
    </recommendedName>
</protein>
<evidence type="ECO:0000256" key="5">
    <source>
        <dbReference type="ARBA" id="ARBA00022692"/>
    </source>
</evidence>
<proteinExistence type="inferred from homology"/>
<dbReference type="GO" id="GO:0008237">
    <property type="term" value="F:metallopeptidase activity"/>
    <property type="evidence" value="ECO:0007669"/>
    <property type="project" value="UniProtKB-UniRule"/>
</dbReference>
<evidence type="ECO:0000256" key="1">
    <source>
        <dbReference type="ARBA" id="ARBA00004651"/>
    </source>
</evidence>
<sequence length="386" mass="40851">MQLARILGIRIGVNASWFLVLFVFVFLLTDSFTASLGGSRTAGYVTAVVASLLFFASIVLHELGHALAARRDGIAVAGIDLFFFGGLMRMNRDTESPGSEFRVAVAGPLVTLAIVLAGAAAGVLMAGSFDAFLAIATLDGGRASVLELLVSFLVSMNAVLLVLNLVPAFPLDGGRIARAAAWKLTDSRLRATRISSALGQAFALLLVGYGILLVVEGAVVNGLWLVVLGWLLGQAARGAVAQTAFSEKLRGVAVRDVMDDEPVSIPAQTPVLRAWEDFFLRYHDWKWFPVRDSAGAPIGIAHRPAVGDAAERDPAATTIDSAMEPIAADQLIGSQEPIEALMGSAALRRHGALLAVDEDNRLVGVISLRRFSRALSARLAEQEPVG</sequence>
<feature type="transmembrane region" description="Helical" evidence="14">
    <location>
        <begin position="149"/>
        <end position="171"/>
    </location>
</feature>
<keyword evidence="10 14" id="KW-1133">Transmembrane helix</keyword>
<feature type="binding site" evidence="16">
    <location>
        <position position="172"/>
    </location>
    <ligand>
        <name>Zn(2+)</name>
        <dbReference type="ChEBI" id="CHEBI:29105"/>
        <note>catalytic</note>
    </ligand>
</feature>
<dbReference type="AlphaFoldDB" id="A0A6J4RTY9"/>
<organism evidence="19">
    <name type="scientific">uncultured Solirubrobacteraceae bacterium</name>
    <dbReference type="NCBI Taxonomy" id="1162706"/>
    <lineage>
        <taxon>Bacteria</taxon>
        <taxon>Bacillati</taxon>
        <taxon>Actinomycetota</taxon>
        <taxon>Thermoleophilia</taxon>
        <taxon>Solirubrobacterales</taxon>
        <taxon>Solirubrobacteraceae</taxon>
        <taxon>environmental samples</taxon>
    </lineage>
</organism>
<dbReference type="InterPro" id="IPR016483">
    <property type="entry name" value="UCP006404_Pept_M50_CBS"/>
</dbReference>
<evidence type="ECO:0000256" key="16">
    <source>
        <dbReference type="PIRSR" id="PIRSR006404-2"/>
    </source>
</evidence>
<dbReference type="Pfam" id="PF00571">
    <property type="entry name" value="CBS"/>
    <property type="match status" value="2"/>
</dbReference>
<evidence type="ECO:0000259" key="18">
    <source>
        <dbReference type="Pfam" id="PF02163"/>
    </source>
</evidence>
<evidence type="ECO:0000256" key="2">
    <source>
        <dbReference type="ARBA" id="ARBA00007931"/>
    </source>
</evidence>
<comment type="similarity">
    <text evidence="2 14">Belongs to the peptidase M50B family.</text>
</comment>
<dbReference type="PANTHER" id="PTHR39188">
    <property type="entry name" value="MEMBRANE-ASSOCIATED ZINC METALLOPROTEASE M50B"/>
    <property type="match status" value="1"/>
</dbReference>
<dbReference type="PIRSF" id="PIRSF006404">
    <property type="entry name" value="UCP006404_Pept_M50_CBS"/>
    <property type="match status" value="1"/>
</dbReference>
<keyword evidence="12" id="KW-0129">CBS domain</keyword>
<reference evidence="19" key="1">
    <citation type="submission" date="2020-02" db="EMBL/GenBank/DDBJ databases">
        <authorList>
            <person name="Meier V. D."/>
        </authorList>
    </citation>
    <scope>NUCLEOTIDE SEQUENCE</scope>
    <source>
        <strain evidence="19">AVDCRST_MAG65</strain>
    </source>
</reference>
<dbReference type="GO" id="GO:0005886">
    <property type="term" value="C:plasma membrane"/>
    <property type="evidence" value="ECO:0007669"/>
    <property type="project" value="UniProtKB-SubCell"/>
</dbReference>
<evidence type="ECO:0000256" key="4">
    <source>
        <dbReference type="ARBA" id="ARBA00022670"/>
    </source>
</evidence>
<dbReference type="Pfam" id="PF02163">
    <property type="entry name" value="Peptidase_M50"/>
    <property type="match status" value="1"/>
</dbReference>
<keyword evidence="4 14" id="KW-0645">Protease</keyword>
<dbReference type="InterPro" id="IPR046342">
    <property type="entry name" value="CBS_dom_sf"/>
</dbReference>
<evidence type="ECO:0000256" key="13">
    <source>
        <dbReference type="ARBA" id="ARBA00023136"/>
    </source>
</evidence>
<keyword evidence="3 14" id="KW-1003">Cell membrane</keyword>
<keyword evidence="5 14" id="KW-0812">Transmembrane</keyword>